<sequence>MYQLKSDNSDALSSTLRNKIVDFNAKHFDAQRVPLGYKFVDNNNELMAGISGCVFGNWLIINWLWCSEIARNEGLAGQLLTELEQAATLLGAKKAQLDTLDFQAKPFYEKRGYSVKYQLDNYPLCGTRYFMEKPL</sequence>
<name>A0ABT9FFM8_9GAMM</name>
<organism evidence="3 4">
    <name type="scientific">Pseudoalteromonas marina</name>
    <dbReference type="NCBI Taxonomy" id="267375"/>
    <lineage>
        <taxon>Bacteria</taxon>
        <taxon>Pseudomonadati</taxon>
        <taxon>Pseudomonadota</taxon>
        <taxon>Gammaproteobacteria</taxon>
        <taxon>Alteromonadales</taxon>
        <taxon>Pseudoalteromonadaceae</taxon>
        <taxon>Pseudoalteromonas</taxon>
    </lineage>
</organism>
<feature type="transmembrane region" description="Helical" evidence="1">
    <location>
        <begin position="46"/>
        <end position="65"/>
    </location>
</feature>
<dbReference type="Gene3D" id="3.40.630.30">
    <property type="match status" value="1"/>
</dbReference>
<dbReference type="RefSeq" id="WP_305472375.1">
    <property type="nucleotide sequence ID" value="NZ_JAUYVT010000012.1"/>
</dbReference>
<dbReference type="EMBL" id="JAUYVT010000012">
    <property type="protein sequence ID" value="MDP2565594.1"/>
    <property type="molecule type" value="Genomic_DNA"/>
</dbReference>
<dbReference type="Pfam" id="PF00583">
    <property type="entry name" value="Acetyltransf_1"/>
    <property type="match status" value="1"/>
</dbReference>
<feature type="domain" description="N-acetyltransferase" evidence="2">
    <location>
        <begin position="1"/>
        <end position="135"/>
    </location>
</feature>
<keyword evidence="1" id="KW-0812">Transmembrane</keyword>
<evidence type="ECO:0000313" key="4">
    <source>
        <dbReference type="Proteomes" id="UP001177212"/>
    </source>
</evidence>
<keyword evidence="1" id="KW-0472">Membrane</keyword>
<gene>
    <name evidence="3" type="ORF">Q8W34_13190</name>
</gene>
<dbReference type="InterPro" id="IPR000182">
    <property type="entry name" value="GNAT_dom"/>
</dbReference>
<keyword evidence="4" id="KW-1185">Reference proteome</keyword>
<keyword evidence="1" id="KW-1133">Transmembrane helix</keyword>
<dbReference type="PROSITE" id="PS51186">
    <property type="entry name" value="GNAT"/>
    <property type="match status" value="1"/>
</dbReference>
<accession>A0ABT9FFM8</accession>
<evidence type="ECO:0000313" key="3">
    <source>
        <dbReference type="EMBL" id="MDP2565594.1"/>
    </source>
</evidence>
<protein>
    <submittedName>
        <fullName evidence="3">GNAT family N-acetyltransferase</fullName>
    </submittedName>
</protein>
<reference evidence="3" key="1">
    <citation type="submission" date="2023-07" db="EMBL/GenBank/DDBJ databases">
        <title>Genome content predicts the carbon catabolic preferences of heterotrophic bacteria.</title>
        <authorList>
            <person name="Gralka M."/>
        </authorList>
    </citation>
    <scope>NUCLEOTIDE SEQUENCE</scope>
    <source>
        <strain evidence="3">4G09</strain>
    </source>
</reference>
<evidence type="ECO:0000256" key="1">
    <source>
        <dbReference type="SAM" id="Phobius"/>
    </source>
</evidence>
<evidence type="ECO:0000259" key="2">
    <source>
        <dbReference type="PROSITE" id="PS51186"/>
    </source>
</evidence>
<dbReference type="SUPFAM" id="SSF55729">
    <property type="entry name" value="Acyl-CoA N-acyltransferases (Nat)"/>
    <property type="match status" value="1"/>
</dbReference>
<proteinExistence type="predicted"/>
<comment type="caution">
    <text evidence="3">The sequence shown here is derived from an EMBL/GenBank/DDBJ whole genome shotgun (WGS) entry which is preliminary data.</text>
</comment>
<dbReference type="InterPro" id="IPR016181">
    <property type="entry name" value="Acyl_CoA_acyltransferase"/>
</dbReference>
<dbReference type="Proteomes" id="UP001177212">
    <property type="component" value="Unassembled WGS sequence"/>
</dbReference>